<dbReference type="EMBL" id="AWTR02000066">
    <property type="protein sequence ID" value="ETZ07059.1"/>
    <property type="molecule type" value="Genomic_DNA"/>
</dbReference>
<evidence type="ECO:0000313" key="2">
    <source>
        <dbReference type="EMBL" id="ETZ07059.1"/>
    </source>
</evidence>
<evidence type="ECO:0000256" key="1">
    <source>
        <dbReference type="SAM" id="Coils"/>
    </source>
</evidence>
<feature type="coiled-coil region" evidence="1">
    <location>
        <begin position="69"/>
        <end position="96"/>
    </location>
</feature>
<reference evidence="2 3" key="1">
    <citation type="journal article" date="2014" name="FEMS Microbiol. Lett.">
        <title>Draft genome sequences of three Holospora species (Holospora obtusa, Holospora undulata, and Holospora elegans), endonuclear symbiotic bacteria of the ciliate Paramecium caudatum.</title>
        <authorList>
            <person name="Dohra H."/>
            <person name="Tanaka K."/>
            <person name="Suzuki T."/>
            <person name="Fujishima M."/>
            <person name="Suzuki H."/>
        </authorList>
    </citation>
    <scope>NUCLEOTIDE SEQUENCE [LARGE SCALE GENOMIC DNA]</scope>
    <source>
        <strain evidence="2 3">F1</strain>
    </source>
</reference>
<evidence type="ECO:0000313" key="3">
    <source>
        <dbReference type="Proteomes" id="UP000019112"/>
    </source>
</evidence>
<protein>
    <submittedName>
        <fullName evidence="2">Uncharacterized protein</fullName>
    </submittedName>
</protein>
<comment type="caution">
    <text evidence="2">The sequence shown here is derived from an EMBL/GenBank/DDBJ whole genome shotgun (WGS) entry which is preliminary data.</text>
</comment>
<keyword evidence="1" id="KW-0175">Coiled coil</keyword>
<organism evidence="2 3">
    <name type="scientific">Holospora obtusa F1</name>
    <dbReference type="NCBI Taxonomy" id="1399147"/>
    <lineage>
        <taxon>Bacteria</taxon>
        <taxon>Pseudomonadati</taxon>
        <taxon>Pseudomonadota</taxon>
        <taxon>Alphaproteobacteria</taxon>
        <taxon>Holosporales</taxon>
        <taxon>Holosporaceae</taxon>
        <taxon>Holospora</taxon>
    </lineage>
</organism>
<name>W6TED3_HOLOB</name>
<sequence>MLLNFLKRKYTNSETLLKDIQVIKKSILTSDIAEKVKKSVEKIDASDKEAITALRQTVSPFLWWRNAYVVKYQDNLKAANTEIDKYIKNIKKLTESVAIPAEQKETFLKGVYYVRNGFNEYDQKFNPYLHLAMLDTSIARAQERKSKQMIAQEINEFSLSFNSMAKSPPKLFNKYTLCINDEFNKAYPKILEMDTSIDEKGKKSFQITRNASMEKLVDDVYTMQSCSFELAIKQYEELFSMFNNLLGRKIKTLQKFLEEIKEIKDKSKTISASDLTDPENPYFRIVEFYKNAVSAGGKQSVSCTRALWTFENAFKKGRCMDGLEIDANYTIAQLEGLQLALPTLHMECPETTK</sequence>
<keyword evidence="3" id="KW-1185">Reference proteome</keyword>
<dbReference type="Proteomes" id="UP000019112">
    <property type="component" value="Unassembled WGS sequence"/>
</dbReference>
<gene>
    <name evidence="2" type="ORF">P618_200740</name>
</gene>
<proteinExistence type="predicted"/>
<dbReference type="AlphaFoldDB" id="W6TED3"/>
<accession>W6TED3</accession>